<organism evidence="9 10">
    <name type="scientific">Salibacterium lacus</name>
    <dbReference type="NCBI Taxonomy" id="1898109"/>
    <lineage>
        <taxon>Bacteria</taxon>
        <taxon>Bacillati</taxon>
        <taxon>Bacillota</taxon>
        <taxon>Bacilli</taxon>
        <taxon>Bacillales</taxon>
        <taxon>Bacillaceae</taxon>
    </lineage>
</organism>
<gene>
    <name evidence="9" type="ORF">ACFSUB_11365</name>
</gene>
<keyword evidence="7" id="KW-0472">Membrane</keyword>
<evidence type="ECO:0000256" key="7">
    <source>
        <dbReference type="SAM" id="Phobius"/>
    </source>
</evidence>
<name>A0ABW5T3F0_9BACI</name>
<evidence type="ECO:0000256" key="4">
    <source>
        <dbReference type="ARBA" id="ARBA00022801"/>
    </source>
</evidence>
<proteinExistence type="inferred from homology"/>
<keyword evidence="6" id="KW-0443">Lipid metabolism</keyword>
<evidence type="ECO:0000256" key="2">
    <source>
        <dbReference type="ARBA" id="ARBA00008664"/>
    </source>
</evidence>
<feature type="domain" description="PLD phosphodiesterase" evidence="8">
    <location>
        <begin position="381"/>
        <end position="411"/>
    </location>
</feature>
<accession>A0ABW5T3F0</accession>
<dbReference type="PANTHER" id="PTHR43856:SF1">
    <property type="entry name" value="MITOCHONDRIAL CARDIOLIPIN HYDROLASE"/>
    <property type="match status" value="1"/>
</dbReference>
<keyword evidence="10" id="KW-1185">Reference proteome</keyword>
<dbReference type="EMBL" id="JBHUML010000003">
    <property type="protein sequence ID" value="MFD2706063.1"/>
    <property type="molecule type" value="Genomic_DNA"/>
</dbReference>
<evidence type="ECO:0000259" key="8">
    <source>
        <dbReference type="PROSITE" id="PS50035"/>
    </source>
</evidence>
<dbReference type="InterPro" id="IPR001736">
    <property type="entry name" value="PLipase_D/transphosphatidylase"/>
</dbReference>
<dbReference type="SUPFAM" id="SSF56024">
    <property type="entry name" value="Phospholipase D/nuclease"/>
    <property type="match status" value="2"/>
</dbReference>
<evidence type="ECO:0000313" key="10">
    <source>
        <dbReference type="Proteomes" id="UP001597520"/>
    </source>
</evidence>
<dbReference type="EC" id="3.1.4.4" evidence="3"/>
<keyword evidence="5" id="KW-0442">Lipid degradation</keyword>
<evidence type="ECO:0000313" key="9">
    <source>
        <dbReference type="EMBL" id="MFD2706063.1"/>
    </source>
</evidence>
<evidence type="ECO:0000256" key="5">
    <source>
        <dbReference type="ARBA" id="ARBA00022963"/>
    </source>
</evidence>
<reference evidence="10" key="1">
    <citation type="journal article" date="2019" name="Int. J. Syst. Evol. Microbiol.">
        <title>The Global Catalogue of Microorganisms (GCM) 10K type strain sequencing project: providing services to taxonomists for standard genome sequencing and annotation.</title>
        <authorList>
            <consortium name="The Broad Institute Genomics Platform"/>
            <consortium name="The Broad Institute Genome Sequencing Center for Infectious Disease"/>
            <person name="Wu L."/>
            <person name="Ma J."/>
        </authorList>
    </citation>
    <scope>NUCLEOTIDE SEQUENCE [LARGE SCALE GENOMIC DNA]</scope>
    <source>
        <strain evidence="10">KCTC 33792</strain>
    </source>
</reference>
<keyword evidence="4" id="KW-0378">Hydrolase</keyword>
<dbReference type="CDD" id="cd09130">
    <property type="entry name" value="PLDc_unchar2_2"/>
    <property type="match status" value="1"/>
</dbReference>
<sequence>MLTIFARRPAVTGMLMIILTVMVISVYHVYKPMPEHTSVEGDVHRAGDIEFLYDLTYQKNGEQQQEQEIFDRVFDTIQEAEDFIVMDMFLFNGQYDQSMDFPAVSENLAEVLIQKKQNHPDINIVVLTDRINTFYGSYNTDIFTNMQANDIPVFYTNMKQLRDSNPAYSGMYRTFFQWFGTEGTGWLPNAFSPDVPEVTLRSYLELLNFKANHRKTVITENRGLVTSANPHDASADHSNIGFEMQGAVLEDMLETEQAVAEMAGADSSLFSSMEIENTSAGESPYQLQLLTEGKIEKHILKEMKETAAGDRITVGAFYLSDRDVITALLKAADRGVDVRLVLDPNKDAFGREKNGIPNRPAAAELVEDSDGAVEVKWYRTNGEQFHTKMIYVEKETEDVVIGGSANYTKRNIGNFNLETNVKISADPESQVMEETEAYFNRLWNNEEARYTADYERYADSSSFKYWLYRFQEWSGLSSF</sequence>
<evidence type="ECO:0000256" key="6">
    <source>
        <dbReference type="ARBA" id="ARBA00023098"/>
    </source>
</evidence>
<keyword evidence="7" id="KW-0812">Transmembrane</keyword>
<dbReference type="Pfam" id="PF13091">
    <property type="entry name" value="PLDc_2"/>
    <property type="match status" value="1"/>
</dbReference>
<dbReference type="Gene3D" id="3.30.870.10">
    <property type="entry name" value="Endonuclease Chain A"/>
    <property type="match status" value="2"/>
</dbReference>
<dbReference type="PANTHER" id="PTHR43856">
    <property type="entry name" value="CARDIOLIPIN HYDROLASE"/>
    <property type="match status" value="1"/>
</dbReference>
<dbReference type="CDD" id="cd09129">
    <property type="entry name" value="PLDc_unchar2_1"/>
    <property type="match status" value="1"/>
</dbReference>
<dbReference type="InterPro" id="IPR025202">
    <property type="entry name" value="PLD-like_dom"/>
</dbReference>
<dbReference type="PROSITE" id="PS50035">
    <property type="entry name" value="PLD"/>
    <property type="match status" value="1"/>
</dbReference>
<dbReference type="Proteomes" id="UP001597520">
    <property type="component" value="Unassembled WGS sequence"/>
</dbReference>
<comment type="catalytic activity">
    <reaction evidence="1">
        <text>a 1,2-diacyl-sn-glycero-3-phosphocholine + H2O = a 1,2-diacyl-sn-glycero-3-phosphate + choline + H(+)</text>
        <dbReference type="Rhea" id="RHEA:14445"/>
        <dbReference type="ChEBI" id="CHEBI:15354"/>
        <dbReference type="ChEBI" id="CHEBI:15377"/>
        <dbReference type="ChEBI" id="CHEBI:15378"/>
        <dbReference type="ChEBI" id="CHEBI:57643"/>
        <dbReference type="ChEBI" id="CHEBI:58608"/>
        <dbReference type="EC" id="3.1.4.4"/>
    </reaction>
</comment>
<evidence type="ECO:0000256" key="1">
    <source>
        <dbReference type="ARBA" id="ARBA00000798"/>
    </source>
</evidence>
<comment type="caution">
    <text evidence="9">The sequence shown here is derived from an EMBL/GenBank/DDBJ whole genome shotgun (WGS) entry which is preliminary data.</text>
</comment>
<comment type="similarity">
    <text evidence="2">Belongs to the phospholipase D family.</text>
</comment>
<keyword evidence="7" id="KW-1133">Transmembrane helix</keyword>
<evidence type="ECO:0000256" key="3">
    <source>
        <dbReference type="ARBA" id="ARBA00012027"/>
    </source>
</evidence>
<dbReference type="InterPro" id="IPR051406">
    <property type="entry name" value="PLD_domain"/>
</dbReference>
<feature type="transmembrane region" description="Helical" evidence="7">
    <location>
        <begin position="12"/>
        <end position="30"/>
    </location>
</feature>
<protein>
    <recommendedName>
        <fullName evidence="3">phospholipase D</fullName>
        <ecNumber evidence="3">3.1.4.4</ecNumber>
    </recommendedName>
</protein>
<dbReference type="RefSeq" id="WP_380713375.1">
    <property type="nucleotide sequence ID" value="NZ_JBHUML010000003.1"/>
</dbReference>